<feature type="compositionally biased region" description="Polar residues" evidence="1">
    <location>
        <begin position="475"/>
        <end position="485"/>
    </location>
</feature>
<dbReference type="AlphaFoldDB" id="A0AAE0EIZ4"/>
<evidence type="ECO:0000313" key="4">
    <source>
        <dbReference type="Proteomes" id="UP001281410"/>
    </source>
</evidence>
<reference evidence="3" key="1">
    <citation type="journal article" date="2023" name="Plant J.">
        <title>Genome sequences and population genomics provide insights into the demographic history, inbreeding, and mutation load of two 'living fossil' tree species of Dipteronia.</title>
        <authorList>
            <person name="Feng Y."/>
            <person name="Comes H.P."/>
            <person name="Chen J."/>
            <person name="Zhu S."/>
            <person name="Lu R."/>
            <person name="Zhang X."/>
            <person name="Li P."/>
            <person name="Qiu J."/>
            <person name="Olsen K.M."/>
            <person name="Qiu Y."/>
        </authorList>
    </citation>
    <scope>NUCLEOTIDE SEQUENCE</scope>
    <source>
        <strain evidence="3">NBL</strain>
    </source>
</reference>
<evidence type="ECO:0000313" key="3">
    <source>
        <dbReference type="EMBL" id="KAK3229537.1"/>
    </source>
</evidence>
<sequence>MIHEYNELVKPKGTLILGSIGYKGIEKKFVRLHKLRDAGERSKFLDIVHVNDFCHTNQFYIGDALRVDVTVFTLKEMDRIVLVSSVASNSLVPMVSLIPNRDRLSSMRQMLETAIRAIGESTECEIPVWRRKPLVGIKNSEMRQQRFMGILNSLVIVSFLAKSECLEDQEKAMKTLVSDVVVPNGSLLRQGRFGGTMFVATAQDGNEQVYPIAFGYGDSKNNLSWEWFLDCLKGALGHIDDLVFIFDRHASIEAAISKVFPYATHTICCWYFAENVKKRFHRKDVTAIMDKAARAYTEFKYNWYMVSYVRMLSIMLKLPVHTNGPVYTVPNEEFIRNMLQHWFHDRHRAAQSMRHQLTDTAYLVMLKRVEKCGYMTVNPVDWNIFSVKRSGKQWTIFQMDRQSEKHMEQNSNLTYLCANYYKRKTLFDAYSVPIIPVGHPSSWVVPSDIAERVVLNPKTKRQSGRLMEGRHTSSSKRTTTQSCRSYGQAGHNSRRCSNPLLINEGPSRIVLEEYHRKCSICHKIRHNK</sequence>
<dbReference type="PANTHER" id="PTHR31973:SF187">
    <property type="entry name" value="MUTATOR TRANSPOSASE MUDRA PROTEIN"/>
    <property type="match status" value="1"/>
</dbReference>
<dbReference type="Proteomes" id="UP001281410">
    <property type="component" value="Unassembled WGS sequence"/>
</dbReference>
<protein>
    <recommendedName>
        <fullName evidence="2">MULE transposase domain-containing protein</fullName>
    </recommendedName>
</protein>
<dbReference type="Pfam" id="PF10551">
    <property type="entry name" value="MULE"/>
    <property type="match status" value="1"/>
</dbReference>
<proteinExistence type="predicted"/>
<dbReference type="InterPro" id="IPR018289">
    <property type="entry name" value="MULE_transposase_dom"/>
</dbReference>
<evidence type="ECO:0000259" key="2">
    <source>
        <dbReference type="Pfam" id="PF10551"/>
    </source>
</evidence>
<gene>
    <name evidence="3" type="ORF">Dsin_001418</name>
</gene>
<evidence type="ECO:0000256" key="1">
    <source>
        <dbReference type="SAM" id="MobiDB-lite"/>
    </source>
</evidence>
<comment type="caution">
    <text evidence="3">The sequence shown here is derived from an EMBL/GenBank/DDBJ whole genome shotgun (WGS) entry which is preliminary data.</text>
</comment>
<accession>A0AAE0EIZ4</accession>
<feature type="domain" description="MULE transposase" evidence="2">
    <location>
        <begin position="190"/>
        <end position="275"/>
    </location>
</feature>
<dbReference type="EMBL" id="JANJYJ010000001">
    <property type="protein sequence ID" value="KAK3229537.1"/>
    <property type="molecule type" value="Genomic_DNA"/>
</dbReference>
<organism evidence="3 4">
    <name type="scientific">Dipteronia sinensis</name>
    <dbReference type="NCBI Taxonomy" id="43782"/>
    <lineage>
        <taxon>Eukaryota</taxon>
        <taxon>Viridiplantae</taxon>
        <taxon>Streptophyta</taxon>
        <taxon>Embryophyta</taxon>
        <taxon>Tracheophyta</taxon>
        <taxon>Spermatophyta</taxon>
        <taxon>Magnoliopsida</taxon>
        <taxon>eudicotyledons</taxon>
        <taxon>Gunneridae</taxon>
        <taxon>Pentapetalae</taxon>
        <taxon>rosids</taxon>
        <taxon>malvids</taxon>
        <taxon>Sapindales</taxon>
        <taxon>Sapindaceae</taxon>
        <taxon>Hippocastanoideae</taxon>
        <taxon>Acereae</taxon>
        <taxon>Dipteronia</taxon>
    </lineage>
</organism>
<keyword evidence="4" id="KW-1185">Reference proteome</keyword>
<dbReference type="PANTHER" id="PTHR31973">
    <property type="entry name" value="POLYPROTEIN, PUTATIVE-RELATED"/>
    <property type="match status" value="1"/>
</dbReference>
<name>A0AAE0EIZ4_9ROSI</name>
<feature type="region of interest" description="Disordered" evidence="1">
    <location>
        <begin position="460"/>
        <end position="497"/>
    </location>
</feature>